<organism evidence="8 9">
    <name type="scientific">Geodia barretti</name>
    <name type="common">Barrett's horny sponge</name>
    <dbReference type="NCBI Taxonomy" id="519541"/>
    <lineage>
        <taxon>Eukaryota</taxon>
        <taxon>Metazoa</taxon>
        <taxon>Porifera</taxon>
        <taxon>Demospongiae</taxon>
        <taxon>Heteroscleromorpha</taxon>
        <taxon>Tetractinellida</taxon>
        <taxon>Astrophorina</taxon>
        <taxon>Geodiidae</taxon>
        <taxon>Geodia</taxon>
    </lineage>
</organism>
<name>A0AA35TYN4_GEOBA</name>
<dbReference type="InterPro" id="IPR029061">
    <property type="entry name" value="THDP-binding"/>
</dbReference>
<dbReference type="Pfam" id="PF02779">
    <property type="entry name" value="Transket_pyr"/>
    <property type="match status" value="1"/>
</dbReference>
<feature type="non-terminal residue" evidence="8">
    <location>
        <position position="1"/>
    </location>
</feature>
<dbReference type="Proteomes" id="UP001174909">
    <property type="component" value="Unassembled WGS sequence"/>
</dbReference>
<evidence type="ECO:0000256" key="6">
    <source>
        <dbReference type="ARBA" id="ARBA00051231"/>
    </source>
</evidence>
<gene>
    <name evidence="8" type="ORF">GBAR_LOCUS30542</name>
</gene>
<dbReference type="Gene3D" id="3.40.50.920">
    <property type="match status" value="1"/>
</dbReference>
<keyword evidence="8" id="KW-0670">Pyruvate</keyword>
<comment type="cofactor">
    <cofactor evidence="1">
        <name>thiamine diphosphate</name>
        <dbReference type="ChEBI" id="CHEBI:58937"/>
    </cofactor>
</comment>
<dbReference type="InterPro" id="IPR005475">
    <property type="entry name" value="Transketolase-like_Pyr-bd"/>
</dbReference>
<dbReference type="Pfam" id="PF02780">
    <property type="entry name" value="Transketolase_C"/>
    <property type="match status" value="1"/>
</dbReference>
<evidence type="ECO:0000313" key="8">
    <source>
        <dbReference type="EMBL" id="CAI8056071.1"/>
    </source>
</evidence>
<evidence type="ECO:0000259" key="7">
    <source>
        <dbReference type="SMART" id="SM00861"/>
    </source>
</evidence>
<dbReference type="InterPro" id="IPR033248">
    <property type="entry name" value="Transketolase_C"/>
</dbReference>
<dbReference type="SUPFAM" id="SSF52922">
    <property type="entry name" value="TK C-terminal domain-like"/>
    <property type="match status" value="1"/>
</dbReference>
<dbReference type="PANTHER" id="PTHR43257:SF2">
    <property type="entry name" value="PYRUVATE DEHYDROGENASE E1 COMPONENT SUBUNIT BETA"/>
    <property type="match status" value="1"/>
</dbReference>
<keyword evidence="3" id="KW-0560">Oxidoreductase</keyword>
<evidence type="ECO:0000256" key="3">
    <source>
        <dbReference type="ARBA" id="ARBA00023002"/>
    </source>
</evidence>
<protein>
    <recommendedName>
        <fullName evidence="2">Pyruvate dehydrogenase E1 component subunit beta, mitochondrial</fullName>
    </recommendedName>
</protein>
<keyword evidence="4" id="KW-0786">Thiamine pyrophosphate</keyword>
<dbReference type="Gene3D" id="3.40.50.970">
    <property type="match status" value="1"/>
</dbReference>
<sequence length="321" mass="35205">TWSRPSTTGCAPRCGSTNGDINLRETSGSTAACFGPPRACRRSSVLRGASTLPWPRVSPWVARWAWRSRDCVRWWRSSPFQRFHLTRCKPESSPRVTNTTRTQGAFTAPLVIRMPYGGGVRALEHHSESMEAILAHVPGIKVVIPSTPHDAKGLLIAAIRDPDPVIFMEPKRVYQAPRQEIPEGDFVIPLGTAKLVLPGSDLTIVSYGAQMKEAIAAARQLRDEASAEVIDLRTIYPPDLASVIESVRKTGRLLVVHEGPRSFGVGAELTAAVAEQAFLHLEAPPARLTGSDIVVPMPRHERHYLISVADIMSAARRLLSY</sequence>
<evidence type="ECO:0000256" key="5">
    <source>
        <dbReference type="ARBA" id="ARBA00025211"/>
    </source>
</evidence>
<dbReference type="SMART" id="SM00861">
    <property type="entry name" value="Transket_pyr"/>
    <property type="match status" value="1"/>
</dbReference>
<reference evidence="8" key="1">
    <citation type="submission" date="2023-03" db="EMBL/GenBank/DDBJ databases">
        <authorList>
            <person name="Steffen K."/>
            <person name="Cardenas P."/>
        </authorList>
    </citation>
    <scope>NUCLEOTIDE SEQUENCE</scope>
</reference>
<proteinExistence type="predicted"/>
<comment type="function">
    <text evidence="5">The pyruvate dehydrogenase complex catalyzes the overall conversion of pyruvate to acetyl-CoA and CO(2). It contains multiple copies of three enzymatic components: pyruvate dehydrogenase (E1), dihydrolipoamide acetyltransferase (E2) and lipoamide dehydrogenase (E3).</text>
</comment>
<evidence type="ECO:0000256" key="2">
    <source>
        <dbReference type="ARBA" id="ARBA00016220"/>
    </source>
</evidence>
<evidence type="ECO:0000256" key="1">
    <source>
        <dbReference type="ARBA" id="ARBA00001964"/>
    </source>
</evidence>
<dbReference type="AlphaFoldDB" id="A0AA35TYN4"/>
<dbReference type="PANTHER" id="PTHR43257">
    <property type="entry name" value="PYRUVATE DEHYDROGENASE E1 COMPONENT BETA SUBUNIT"/>
    <property type="match status" value="1"/>
</dbReference>
<dbReference type="FunFam" id="3.40.50.920:FF:000001">
    <property type="entry name" value="Pyruvate dehydrogenase E1 beta subunit"/>
    <property type="match status" value="1"/>
</dbReference>
<evidence type="ECO:0000313" key="9">
    <source>
        <dbReference type="Proteomes" id="UP001174909"/>
    </source>
</evidence>
<keyword evidence="9" id="KW-1185">Reference proteome</keyword>
<dbReference type="EMBL" id="CASHTH010004321">
    <property type="protein sequence ID" value="CAI8056071.1"/>
    <property type="molecule type" value="Genomic_DNA"/>
</dbReference>
<dbReference type="SUPFAM" id="SSF52518">
    <property type="entry name" value="Thiamin diphosphate-binding fold (THDP-binding)"/>
    <property type="match status" value="1"/>
</dbReference>
<accession>A0AA35TYN4</accession>
<dbReference type="InterPro" id="IPR009014">
    <property type="entry name" value="Transketo_C/PFOR_II"/>
</dbReference>
<dbReference type="GO" id="GO:0004739">
    <property type="term" value="F:pyruvate dehydrogenase (acetyl-transferring) activity"/>
    <property type="evidence" value="ECO:0007669"/>
    <property type="project" value="UniProtKB-EC"/>
</dbReference>
<comment type="caution">
    <text evidence="8">The sequence shown here is derived from an EMBL/GenBank/DDBJ whole genome shotgun (WGS) entry which is preliminary data.</text>
</comment>
<feature type="domain" description="Transketolase-like pyrimidine-binding" evidence="7">
    <location>
        <begin position="21"/>
        <end position="176"/>
    </location>
</feature>
<comment type="catalytic activity">
    <reaction evidence="6">
        <text>N(6)-[(R)-lipoyl]-L-lysyl-[protein] + pyruvate + H(+) = N(6)-[(R)-S(8)-acetyldihydrolipoyl]-L-lysyl-[protein] + CO2</text>
        <dbReference type="Rhea" id="RHEA:19189"/>
        <dbReference type="Rhea" id="RHEA-COMP:10474"/>
        <dbReference type="Rhea" id="RHEA-COMP:10478"/>
        <dbReference type="ChEBI" id="CHEBI:15361"/>
        <dbReference type="ChEBI" id="CHEBI:15378"/>
        <dbReference type="ChEBI" id="CHEBI:16526"/>
        <dbReference type="ChEBI" id="CHEBI:83099"/>
        <dbReference type="ChEBI" id="CHEBI:83111"/>
        <dbReference type="EC" id="1.2.4.1"/>
    </reaction>
</comment>
<evidence type="ECO:0000256" key="4">
    <source>
        <dbReference type="ARBA" id="ARBA00023052"/>
    </source>
</evidence>